<dbReference type="Proteomes" id="UP000602050">
    <property type="component" value="Unassembled WGS sequence"/>
</dbReference>
<evidence type="ECO:0000313" key="2">
    <source>
        <dbReference type="Proteomes" id="UP000602050"/>
    </source>
</evidence>
<evidence type="ECO:0000313" key="1">
    <source>
        <dbReference type="EMBL" id="GFZ87394.1"/>
    </source>
</evidence>
<accession>A0A8J2TSU2</accession>
<name>A0A8J2TSU2_9BACI</name>
<dbReference type="EMBL" id="BMEV01000073">
    <property type="protein sequence ID" value="GFZ87394.1"/>
    <property type="molecule type" value="Genomic_DNA"/>
</dbReference>
<comment type="caution">
    <text evidence="1">The sequence shown here is derived from an EMBL/GenBank/DDBJ whole genome shotgun (WGS) entry which is preliminary data.</text>
</comment>
<sequence>MAQLIKLADYLSRYEWDTYRYPAQFIRMKKDNWNKLYQQWQEEKFAEPEDVFTKEETESQPKSPLEKLKLFAKKERKLESVPKEEKQVLPNNIDELKQYYLDRLLQFQLKWGTSTMTQMSKVDAKYFNDMLLKFFLQRFPDNYLLMYYPVFYVKHVPIDGEIVFISPIGMEIIHVLELEDNAVIMAGDERTWNIEKEGIKEKIISPVVSLKRTENIIKSILHNHHVEFPIQKTILSRTNSIFYYTEPYNTTIIGKDEYGQWFKERRSLHSPLKSRQLKTASVLLKHCQTNSIKRPEWEDSDEFIKIGDVEDQ</sequence>
<keyword evidence="2" id="KW-1185">Reference proteome</keyword>
<dbReference type="RefSeq" id="WP_188393141.1">
    <property type="nucleotide sequence ID" value="NZ_BMEV01000073.1"/>
</dbReference>
<organism evidence="1 2">
    <name type="scientific">Compostibacillus humi</name>
    <dbReference type="NCBI Taxonomy" id="1245525"/>
    <lineage>
        <taxon>Bacteria</taxon>
        <taxon>Bacillati</taxon>
        <taxon>Bacillota</taxon>
        <taxon>Bacilli</taxon>
        <taxon>Bacillales</taxon>
        <taxon>Bacillaceae</taxon>
        <taxon>Compostibacillus</taxon>
    </lineage>
</organism>
<evidence type="ECO:0008006" key="3">
    <source>
        <dbReference type="Google" id="ProtNLM"/>
    </source>
</evidence>
<proteinExistence type="predicted"/>
<protein>
    <recommendedName>
        <fullName evidence="3">NERD domain-containing protein</fullName>
    </recommendedName>
</protein>
<gene>
    <name evidence="1" type="primary">ytlQ</name>
    <name evidence="1" type="ORF">GCM10010978_29030</name>
</gene>
<dbReference type="AlphaFoldDB" id="A0A8J2TSU2"/>
<reference evidence="1" key="2">
    <citation type="submission" date="2020-09" db="EMBL/GenBank/DDBJ databases">
        <authorList>
            <person name="Sun Q."/>
            <person name="Zhou Y."/>
        </authorList>
    </citation>
    <scope>NUCLEOTIDE SEQUENCE</scope>
    <source>
        <strain evidence="1">CGMCC 1.12360</strain>
    </source>
</reference>
<reference evidence="1" key="1">
    <citation type="journal article" date="2014" name="Int. J. Syst. Evol. Microbiol.">
        <title>Complete genome sequence of Corynebacterium casei LMG S-19264T (=DSM 44701T), isolated from a smear-ripened cheese.</title>
        <authorList>
            <consortium name="US DOE Joint Genome Institute (JGI-PGF)"/>
            <person name="Walter F."/>
            <person name="Albersmeier A."/>
            <person name="Kalinowski J."/>
            <person name="Ruckert C."/>
        </authorList>
    </citation>
    <scope>NUCLEOTIDE SEQUENCE</scope>
    <source>
        <strain evidence="1">CGMCC 1.12360</strain>
    </source>
</reference>